<dbReference type="AlphaFoldDB" id="A0A1R1YJQ7"/>
<dbReference type="InterPro" id="IPR000408">
    <property type="entry name" value="Reg_chr_condens"/>
</dbReference>
<comment type="caution">
    <text evidence="2">The sequence shown here is derived from an EMBL/GenBank/DDBJ whole genome shotgun (WGS) entry which is preliminary data.</text>
</comment>
<dbReference type="InterPro" id="IPR009091">
    <property type="entry name" value="RCC1/BLIP-II"/>
</dbReference>
<dbReference type="SUPFAM" id="SSF50985">
    <property type="entry name" value="RCC1/BLIP-II"/>
    <property type="match status" value="1"/>
</dbReference>
<evidence type="ECO:0000313" key="3">
    <source>
        <dbReference type="Proteomes" id="UP000187429"/>
    </source>
</evidence>
<protein>
    <submittedName>
        <fullName evidence="2">Secretion-regulating guanine nucleotide exchange factor</fullName>
    </submittedName>
</protein>
<dbReference type="OrthoDB" id="5370059at2759"/>
<dbReference type="PANTHER" id="PTHR45982:SF1">
    <property type="entry name" value="REGULATOR OF CHROMOSOME CONDENSATION"/>
    <property type="match status" value="1"/>
</dbReference>
<evidence type="ECO:0000313" key="2">
    <source>
        <dbReference type="EMBL" id="OMJ27114.1"/>
    </source>
</evidence>
<accession>A0A1R1YJQ7</accession>
<dbReference type="InterPro" id="IPR051553">
    <property type="entry name" value="Ran_GTPase-activating"/>
</dbReference>
<proteinExistence type="predicted"/>
<reference evidence="3" key="1">
    <citation type="submission" date="2017-01" db="EMBL/GenBank/DDBJ databases">
        <authorList>
            <person name="Wang Y."/>
            <person name="White M."/>
            <person name="Kvist S."/>
            <person name="Moncalvo J.-M."/>
        </authorList>
    </citation>
    <scope>NUCLEOTIDE SEQUENCE [LARGE SCALE GENOMIC DNA]</scope>
    <source>
        <strain evidence="3">ID-206-W2</strain>
    </source>
</reference>
<keyword evidence="3" id="KW-1185">Reference proteome</keyword>
<dbReference type="PROSITE" id="PS00626">
    <property type="entry name" value="RCC1_2"/>
    <property type="match status" value="1"/>
</dbReference>
<dbReference type="Gene3D" id="2.130.10.30">
    <property type="entry name" value="Regulator of chromosome condensation 1/beta-lactamase-inhibitor protein II"/>
    <property type="match status" value="2"/>
</dbReference>
<dbReference type="PROSITE" id="PS50012">
    <property type="entry name" value="RCC1_3"/>
    <property type="match status" value="2"/>
</dbReference>
<feature type="repeat" description="RCC1" evidence="1">
    <location>
        <begin position="164"/>
        <end position="220"/>
    </location>
</feature>
<dbReference type="EMBL" id="LSSM01001169">
    <property type="protein sequence ID" value="OMJ27114.1"/>
    <property type="molecule type" value="Genomic_DNA"/>
</dbReference>
<evidence type="ECO:0000256" key="1">
    <source>
        <dbReference type="PROSITE-ProRule" id="PRU00235"/>
    </source>
</evidence>
<organism evidence="2 3">
    <name type="scientific">Smittium culicis</name>
    <dbReference type="NCBI Taxonomy" id="133412"/>
    <lineage>
        <taxon>Eukaryota</taxon>
        <taxon>Fungi</taxon>
        <taxon>Fungi incertae sedis</taxon>
        <taxon>Zoopagomycota</taxon>
        <taxon>Kickxellomycotina</taxon>
        <taxon>Harpellomycetes</taxon>
        <taxon>Harpellales</taxon>
        <taxon>Legeriomycetaceae</taxon>
        <taxon>Smittium</taxon>
    </lineage>
</organism>
<dbReference type="Proteomes" id="UP000187429">
    <property type="component" value="Unassembled WGS sequence"/>
</dbReference>
<dbReference type="PANTHER" id="PTHR45982">
    <property type="entry name" value="REGULATOR OF CHROMOSOME CONDENSATION"/>
    <property type="match status" value="1"/>
</dbReference>
<dbReference type="Pfam" id="PF13540">
    <property type="entry name" value="RCC1_2"/>
    <property type="match status" value="2"/>
</dbReference>
<dbReference type="Pfam" id="PF00415">
    <property type="entry name" value="RCC1"/>
    <property type="match status" value="1"/>
</dbReference>
<feature type="repeat" description="RCC1" evidence="1">
    <location>
        <begin position="221"/>
        <end position="287"/>
    </location>
</feature>
<gene>
    <name evidence="2" type="ORF">AYI69_g3460</name>
</gene>
<name>A0A1R1YJQ7_9FUNG</name>
<sequence>MCETVATRWRVESFGSNSGGQLGVASNEDKHSSTPNQFMQPDAYDIFASSIPVPACFHREADSKPPVIVGGGNHSLLYWEGLPFVFGCGSFSDGELPLPDRLERLVKSVSVWQRLTLPHEEDDILLKVDKLNGSGKCSSCKKLKFRVKQITAGWNHTLLLSYSGKVYCCGSNSYGQCGFIKSLYPKIDEFTRVSIKEHLQELKVVKLSSGLRHNLALTSEGFVYGWGSNSRCQLTGGGTTASGLASSNNTVRAVLDKNVFEPRRINFADNVIDISCGRYHSSWLSSESHIDIDCEAGAGEFFGTKCKDQQYFVLCVVGRSEVTDYISKSLLGGVSGLKFASIRLGTLLGQRSCNFENIKLKSSWDSLFIATNSLSTEDAGSCNKPSRVFNVYGLGSTKFRVLGESPSAAEANDQPEHIAASKHGIKNDDLIAKPLVSLASSSGLEISSGLVCGSYHAIALGGDGLAVCWGWNEHGNCNCSPCESVWPPNLITIPEDPDYDDTVYSVGSAYGSSYIVNRL</sequence>